<feature type="domain" description="Calcineurin-like phosphoesterase" evidence="2">
    <location>
        <begin position="132"/>
        <end position="338"/>
    </location>
</feature>
<keyword evidence="5" id="KW-1185">Reference proteome</keyword>
<dbReference type="SUPFAM" id="SSF49363">
    <property type="entry name" value="Purple acid phosphatase, N-terminal domain"/>
    <property type="match status" value="1"/>
</dbReference>
<dbReference type="PANTHER" id="PTHR45867">
    <property type="entry name" value="PURPLE ACID PHOSPHATASE"/>
    <property type="match status" value="1"/>
</dbReference>
<protein>
    <submittedName>
        <fullName evidence="4">Metallophosphoesterase family protein</fullName>
    </submittedName>
</protein>
<sequence length="442" mass="49856">MGNIVHSKTYFSLMKIPNKFLSILFLLFAQFTLVAQVIRGPYLQSVSPSQAIVRWRTEQATESKVVFGDSPNKLNKSVESAQKVTEHELLISNLKPNKKYYYTIGDSKNLEPATEKRFILTAPKLGSTQPVRIWALGDFGSGSKNQLEVKNAIINYTKNHRPDAWIWLGDNAYSKGLDEEYQRKVFPIYQEDFFQNLNLYPAPGNHDYAGKHDPAEPPYFKIFNMPVQGELGGVPSGNESYYSVNYGQVHLVSIDSELMEPKGLQVMDGKGAQFEWLEKDLASNKLPWTIVYFHKPPYSKGSHDSDTEKDMVKMRENVNPLFEKYKVDIVMAGHSHVYERTHPLRGHYGINNTFDASKHIVEKTSAPNEYVVGKEGQGVIYIVNGSGGQLGGQREGYPLKSSIYSNNKIGGSMILDITKSKLEAVWLGSDGEIHDRFSITKK</sequence>
<dbReference type="Pfam" id="PF16656">
    <property type="entry name" value="Pur_ac_phosph_N"/>
    <property type="match status" value="1"/>
</dbReference>
<dbReference type="GO" id="GO:0046872">
    <property type="term" value="F:metal ion binding"/>
    <property type="evidence" value="ECO:0007669"/>
    <property type="project" value="InterPro"/>
</dbReference>
<dbReference type="InterPro" id="IPR029052">
    <property type="entry name" value="Metallo-depent_PP-like"/>
</dbReference>
<keyword evidence="1" id="KW-0732">Signal</keyword>
<dbReference type="OrthoDB" id="9809781at2"/>
<dbReference type="AlphaFoldDB" id="A0A4Q1C0X3"/>
<dbReference type="GO" id="GO:0003993">
    <property type="term" value="F:acid phosphatase activity"/>
    <property type="evidence" value="ECO:0007669"/>
    <property type="project" value="InterPro"/>
</dbReference>
<feature type="domain" description="Purple acid phosphatase N-terminal" evidence="3">
    <location>
        <begin position="44"/>
        <end position="109"/>
    </location>
</feature>
<dbReference type="Gene3D" id="3.60.21.10">
    <property type="match status" value="1"/>
</dbReference>
<dbReference type="EMBL" id="SDHY01000002">
    <property type="protein sequence ID" value="RXK50670.1"/>
    <property type="molecule type" value="Genomic_DNA"/>
</dbReference>
<accession>A0A4Q1C0X3</accession>
<evidence type="ECO:0000259" key="3">
    <source>
        <dbReference type="Pfam" id="PF16656"/>
    </source>
</evidence>
<evidence type="ECO:0000313" key="4">
    <source>
        <dbReference type="EMBL" id="RXK50670.1"/>
    </source>
</evidence>
<evidence type="ECO:0000313" key="5">
    <source>
        <dbReference type="Proteomes" id="UP000289455"/>
    </source>
</evidence>
<dbReference type="Pfam" id="PF00149">
    <property type="entry name" value="Metallophos"/>
    <property type="match status" value="1"/>
</dbReference>
<organism evidence="4 5">
    <name type="scientific">Aquirufa rosea</name>
    <dbReference type="NCBI Taxonomy" id="2509241"/>
    <lineage>
        <taxon>Bacteria</taxon>
        <taxon>Pseudomonadati</taxon>
        <taxon>Bacteroidota</taxon>
        <taxon>Cytophagia</taxon>
        <taxon>Cytophagales</taxon>
        <taxon>Flectobacillaceae</taxon>
        <taxon>Aquirufa</taxon>
    </lineage>
</organism>
<dbReference type="InterPro" id="IPR004843">
    <property type="entry name" value="Calcineurin-like_PHP"/>
</dbReference>
<dbReference type="PANTHER" id="PTHR45867:SF3">
    <property type="entry name" value="ACID PHOSPHATASE TYPE 7"/>
    <property type="match status" value="1"/>
</dbReference>
<dbReference type="InterPro" id="IPR015914">
    <property type="entry name" value="PAPs_N"/>
</dbReference>
<dbReference type="InterPro" id="IPR008963">
    <property type="entry name" value="Purple_acid_Pase-like_N"/>
</dbReference>
<evidence type="ECO:0000256" key="1">
    <source>
        <dbReference type="ARBA" id="ARBA00022729"/>
    </source>
</evidence>
<proteinExistence type="predicted"/>
<comment type="caution">
    <text evidence="4">The sequence shown here is derived from an EMBL/GenBank/DDBJ whole genome shotgun (WGS) entry which is preliminary data.</text>
</comment>
<dbReference type="Proteomes" id="UP000289455">
    <property type="component" value="Unassembled WGS sequence"/>
</dbReference>
<gene>
    <name evidence="4" type="ORF">ESB04_03200</name>
</gene>
<dbReference type="Gene3D" id="2.60.40.380">
    <property type="entry name" value="Purple acid phosphatase-like, N-terminal"/>
    <property type="match status" value="1"/>
</dbReference>
<evidence type="ECO:0000259" key="2">
    <source>
        <dbReference type="Pfam" id="PF00149"/>
    </source>
</evidence>
<dbReference type="SUPFAM" id="SSF56300">
    <property type="entry name" value="Metallo-dependent phosphatases"/>
    <property type="match status" value="1"/>
</dbReference>
<name>A0A4Q1C0X3_9BACT</name>
<reference evidence="4 5" key="1">
    <citation type="submission" date="2019-01" db="EMBL/GenBank/DDBJ databases">
        <title>Cytophagaceae bacterium strain CAR-16.</title>
        <authorList>
            <person name="Chen W.-M."/>
        </authorList>
    </citation>
    <scope>NUCLEOTIDE SEQUENCE [LARGE SCALE GENOMIC DNA]</scope>
    <source>
        <strain evidence="4 5">CAR-16</strain>
    </source>
</reference>